<dbReference type="SUPFAM" id="SSF88946">
    <property type="entry name" value="Sigma2 domain of RNA polymerase sigma factors"/>
    <property type="match status" value="1"/>
</dbReference>
<evidence type="ECO:0000313" key="3">
    <source>
        <dbReference type="Proteomes" id="UP001523262"/>
    </source>
</evidence>
<dbReference type="NCBIfam" id="TIGR02937">
    <property type="entry name" value="sigma70-ECF"/>
    <property type="match status" value="1"/>
</dbReference>
<dbReference type="InterPro" id="IPR014284">
    <property type="entry name" value="RNA_pol_sigma-70_dom"/>
</dbReference>
<evidence type="ECO:0000313" key="2">
    <source>
        <dbReference type="EMBL" id="MCM2535923.1"/>
    </source>
</evidence>
<protein>
    <submittedName>
        <fullName evidence="2">Sigma-70 family RNA polymerase sigma factor</fullName>
    </submittedName>
</protein>
<name>A0ABT0WHW9_9BACI</name>
<gene>
    <name evidence="2" type="ORF">NDK43_31085</name>
</gene>
<accession>A0ABT0WHW9</accession>
<dbReference type="SUPFAM" id="SSF88659">
    <property type="entry name" value="Sigma3 and sigma4 domains of RNA polymerase sigma factors"/>
    <property type="match status" value="1"/>
</dbReference>
<dbReference type="Proteomes" id="UP001523262">
    <property type="component" value="Unassembled WGS sequence"/>
</dbReference>
<dbReference type="InterPro" id="IPR036388">
    <property type="entry name" value="WH-like_DNA-bd_sf"/>
</dbReference>
<dbReference type="Gene3D" id="1.10.1740.10">
    <property type="match status" value="1"/>
</dbReference>
<dbReference type="Gene3D" id="1.10.10.10">
    <property type="entry name" value="Winged helix-like DNA-binding domain superfamily/Winged helix DNA-binding domain"/>
    <property type="match status" value="1"/>
</dbReference>
<proteinExistence type="predicted"/>
<dbReference type="InterPro" id="IPR013324">
    <property type="entry name" value="RNA_pol_sigma_r3/r4-like"/>
</dbReference>
<evidence type="ECO:0000259" key="1">
    <source>
        <dbReference type="Pfam" id="PF04542"/>
    </source>
</evidence>
<dbReference type="InterPro" id="IPR013325">
    <property type="entry name" value="RNA_pol_sigma_r2"/>
</dbReference>
<dbReference type="Pfam" id="PF04542">
    <property type="entry name" value="Sigma70_r2"/>
    <property type="match status" value="1"/>
</dbReference>
<comment type="caution">
    <text evidence="2">The sequence shown here is derived from an EMBL/GenBank/DDBJ whole genome shotgun (WGS) entry which is preliminary data.</text>
</comment>
<dbReference type="EMBL" id="JAMQCR010000003">
    <property type="protein sequence ID" value="MCM2535923.1"/>
    <property type="molecule type" value="Genomic_DNA"/>
</dbReference>
<reference evidence="2 3" key="1">
    <citation type="submission" date="2022-06" db="EMBL/GenBank/DDBJ databases">
        <authorList>
            <person name="Jeon C.O."/>
        </authorList>
    </citation>
    <scope>NUCLEOTIDE SEQUENCE [LARGE SCALE GENOMIC DNA]</scope>
    <source>
        <strain evidence="2 3">KCTC 13943</strain>
    </source>
</reference>
<feature type="domain" description="RNA polymerase sigma-70 region 2" evidence="1">
    <location>
        <begin position="7"/>
        <end position="73"/>
    </location>
</feature>
<dbReference type="InterPro" id="IPR007627">
    <property type="entry name" value="RNA_pol_sigma70_r2"/>
</dbReference>
<organism evidence="2 3">
    <name type="scientific">Neobacillus pocheonensis</name>
    <dbReference type="NCBI Taxonomy" id="363869"/>
    <lineage>
        <taxon>Bacteria</taxon>
        <taxon>Bacillati</taxon>
        <taxon>Bacillota</taxon>
        <taxon>Bacilli</taxon>
        <taxon>Bacillales</taxon>
        <taxon>Bacillaceae</taxon>
        <taxon>Neobacillus</taxon>
    </lineage>
</organism>
<keyword evidence="3" id="KW-1185">Reference proteome</keyword>
<sequence length="160" mass="18890">MESFEQLAQQYKPMIHKIINSLHIYKNIEEFYQHGLIALWESSRGFDPAKGNFTNYAYTYIKGFLQQELSKANKDEERSIYPQEEFWETVEDLFSEIPLEEEILLSYCPTLTENQRKWVMYTALRDFSIKEIAGIEKVSLSAVKNWRAGAREKMKGMVKN</sequence>